<evidence type="ECO:0008006" key="4">
    <source>
        <dbReference type="Google" id="ProtNLM"/>
    </source>
</evidence>
<feature type="region of interest" description="Disordered" evidence="1">
    <location>
        <begin position="69"/>
        <end position="92"/>
    </location>
</feature>
<evidence type="ECO:0000313" key="3">
    <source>
        <dbReference type="Proteomes" id="UP000465304"/>
    </source>
</evidence>
<keyword evidence="3" id="KW-1185">Reference proteome</keyword>
<reference evidence="2 3" key="1">
    <citation type="journal article" date="2019" name="Emerg. Microbes Infect.">
        <title>Comprehensive subspecies identification of 175 nontuberculous mycobacteria species based on 7547 genomic profiles.</title>
        <authorList>
            <person name="Matsumoto Y."/>
            <person name="Kinjo T."/>
            <person name="Motooka D."/>
            <person name="Nabeya D."/>
            <person name="Jung N."/>
            <person name="Uechi K."/>
            <person name="Horii T."/>
            <person name="Iida T."/>
            <person name="Fujita J."/>
            <person name="Nakamura S."/>
        </authorList>
    </citation>
    <scope>NUCLEOTIDE SEQUENCE [LARGE SCALE GENOMIC DNA]</scope>
    <source>
        <strain evidence="2 3">JCM 30996</strain>
    </source>
</reference>
<protein>
    <recommendedName>
        <fullName evidence="4">DUF2630 domain-containing protein</fullName>
    </recommendedName>
</protein>
<sequence length="92" mass="10584">MNAPIRQTGLVASDREILDRVNELISQENELRDKLQHHQIDETEEHRRLQSIEVQLDQCWDLLRQRRALRDSGGDPGNAQVRPAGEVEGYLG</sequence>
<evidence type="ECO:0000313" key="2">
    <source>
        <dbReference type="EMBL" id="GFH05111.1"/>
    </source>
</evidence>
<name>A0A7I9ZVQ4_9MYCO</name>
<dbReference type="AlphaFoldDB" id="A0A7I9ZVQ4"/>
<organism evidence="2 3">
    <name type="scientific">Mycolicibacterium hippocampi</name>
    <dbReference type="NCBI Taxonomy" id="659824"/>
    <lineage>
        <taxon>Bacteria</taxon>
        <taxon>Bacillati</taxon>
        <taxon>Actinomycetota</taxon>
        <taxon>Actinomycetes</taxon>
        <taxon>Mycobacteriales</taxon>
        <taxon>Mycobacteriaceae</taxon>
        <taxon>Mycolicibacterium</taxon>
    </lineage>
</organism>
<dbReference type="Proteomes" id="UP000465304">
    <property type="component" value="Unassembled WGS sequence"/>
</dbReference>
<dbReference type="EMBL" id="BLLB01000002">
    <property type="protein sequence ID" value="GFH05111.1"/>
    <property type="molecule type" value="Genomic_DNA"/>
</dbReference>
<accession>A0A7I9ZVQ4</accession>
<comment type="caution">
    <text evidence="2">The sequence shown here is derived from an EMBL/GenBank/DDBJ whole genome shotgun (WGS) entry which is preliminary data.</text>
</comment>
<proteinExistence type="predicted"/>
<evidence type="ECO:0000256" key="1">
    <source>
        <dbReference type="SAM" id="MobiDB-lite"/>
    </source>
</evidence>
<dbReference type="Pfam" id="PF10944">
    <property type="entry name" value="DUF2630"/>
    <property type="match status" value="1"/>
</dbReference>
<dbReference type="InterPro" id="IPR020311">
    <property type="entry name" value="Uncharacterised_Rv0898c"/>
</dbReference>
<gene>
    <name evidence="2" type="ORF">MHIP_55940</name>
</gene>